<proteinExistence type="predicted"/>
<sequence>MARCSVERGAEQSGEVLPAPEPREMVFREVRYAPPYHVLPYHAMYEELGCHPYTRIYTLTARHDQSQSDHSTARMVPRNPHRHNYIRDRSLPKNRDHEIPDELNCRLFPGNLPPDLDTELLHSHIRDLGKIYAAHVYEPIQHQDPQRAHGNISTSAASLTFFSAEAANRFLARHNRTSLTIKGRHARVVRHRISTPPVPDEGVDAALVLVIRGDPEIVEPLFLISIPEMEPRIHCQTDFCSWIQLEEQNTLIWHFESFRAQAHAARQRFTQLLDCTVRQRFV</sequence>
<gene>
    <name evidence="1" type="ORF">SUNI508_05875</name>
</gene>
<organism evidence="1 2">
    <name type="scientific">Seiridium unicorne</name>
    <dbReference type="NCBI Taxonomy" id="138068"/>
    <lineage>
        <taxon>Eukaryota</taxon>
        <taxon>Fungi</taxon>
        <taxon>Dikarya</taxon>
        <taxon>Ascomycota</taxon>
        <taxon>Pezizomycotina</taxon>
        <taxon>Sordariomycetes</taxon>
        <taxon>Xylariomycetidae</taxon>
        <taxon>Amphisphaeriales</taxon>
        <taxon>Sporocadaceae</taxon>
        <taxon>Seiridium</taxon>
    </lineage>
</organism>
<dbReference type="CDD" id="cd00590">
    <property type="entry name" value="RRM_SF"/>
    <property type="match status" value="1"/>
</dbReference>
<dbReference type="Gene3D" id="3.30.70.330">
    <property type="match status" value="1"/>
</dbReference>
<evidence type="ECO:0000313" key="2">
    <source>
        <dbReference type="Proteomes" id="UP001408356"/>
    </source>
</evidence>
<comment type="caution">
    <text evidence="1">The sequence shown here is derived from an EMBL/GenBank/DDBJ whole genome shotgun (WGS) entry which is preliminary data.</text>
</comment>
<protein>
    <submittedName>
        <fullName evidence="1">RRM domain-containing protein</fullName>
    </submittedName>
</protein>
<dbReference type="EMBL" id="JARVKF010000190">
    <property type="protein sequence ID" value="KAK9421337.1"/>
    <property type="molecule type" value="Genomic_DNA"/>
</dbReference>
<accession>A0ABR2V349</accession>
<name>A0ABR2V349_9PEZI</name>
<dbReference type="InterPro" id="IPR012677">
    <property type="entry name" value="Nucleotide-bd_a/b_plait_sf"/>
</dbReference>
<reference evidence="1 2" key="1">
    <citation type="journal article" date="2024" name="J. Plant Pathol.">
        <title>Sequence and assembly of the genome of Seiridium unicorne, isolate CBS 538.82, causal agent of cypress canker disease.</title>
        <authorList>
            <person name="Scali E."/>
            <person name="Rocca G.D."/>
            <person name="Danti R."/>
            <person name="Garbelotto M."/>
            <person name="Barberini S."/>
            <person name="Baroncelli R."/>
            <person name="Emiliani G."/>
        </authorList>
    </citation>
    <scope>NUCLEOTIDE SEQUENCE [LARGE SCALE GENOMIC DNA]</scope>
    <source>
        <strain evidence="1 2">BM-138-508</strain>
    </source>
</reference>
<dbReference type="Proteomes" id="UP001408356">
    <property type="component" value="Unassembled WGS sequence"/>
</dbReference>
<keyword evidence="2" id="KW-1185">Reference proteome</keyword>
<evidence type="ECO:0000313" key="1">
    <source>
        <dbReference type="EMBL" id="KAK9421337.1"/>
    </source>
</evidence>
<dbReference type="SUPFAM" id="SSF54928">
    <property type="entry name" value="RNA-binding domain, RBD"/>
    <property type="match status" value="1"/>
</dbReference>
<dbReference type="InterPro" id="IPR035979">
    <property type="entry name" value="RBD_domain_sf"/>
</dbReference>